<accession>A0A413RPQ6</accession>
<proteinExistence type="predicted"/>
<keyword evidence="3" id="KW-1185">Reference proteome</keyword>
<protein>
    <submittedName>
        <fullName evidence="2">Uncharacterized protein</fullName>
    </submittedName>
</protein>
<sequence length="147" mass="15601">MSTTTSDATESAQRRVARGVTVGTVVALLLVTLSGLEAWPLTSFRLFSTVRTGTSVGLELEAVAADGTRSPVRLPANQVMSTTTHQFAHLAHARPEVQRAKVRAWLATAGIDPATLTEVDLVRTTRSMDPTGTSHVVGNEIVAVVRP</sequence>
<name>A0A413RPQ6_9CELL</name>
<keyword evidence="1" id="KW-0472">Membrane</keyword>
<reference evidence="2 3" key="1">
    <citation type="submission" date="2018-08" db="EMBL/GenBank/DDBJ databases">
        <title>Cellulomonas rhizosphaerae sp. nov., a novel actinomycete isolated from soil.</title>
        <authorList>
            <person name="Tian Y."/>
        </authorList>
    </citation>
    <scope>NUCLEOTIDE SEQUENCE [LARGE SCALE GENOMIC DNA]</scope>
    <source>
        <strain evidence="2 3">NEAU-TCZ24</strain>
    </source>
</reference>
<keyword evidence="1" id="KW-1133">Transmembrane helix</keyword>
<dbReference type="AlphaFoldDB" id="A0A413RPQ6"/>
<evidence type="ECO:0000313" key="3">
    <source>
        <dbReference type="Proteomes" id="UP000283374"/>
    </source>
</evidence>
<gene>
    <name evidence="2" type="ORF">D1825_03610</name>
</gene>
<dbReference type="OrthoDB" id="4829374at2"/>
<keyword evidence="1" id="KW-0812">Transmembrane</keyword>
<evidence type="ECO:0000256" key="1">
    <source>
        <dbReference type="SAM" id="Phobius"/>
    </source>
</evidence>
<comment type="caution">
    <text evidence="2">The sequence shown here is derived from an EMBL/GenBank/DDBJ whole genome shotgun (WGS) entry which is preliminary data.</text>
</comment>
<dbReference type="Proteomes" id="UP000283374">
    <property type="component" value="Unassembled WGS sequence"/>
</dbReference>
<evidence type="ECO:0000313" key="2">
    <source>
        <dbReference type="EMBL" id="RHA43972.1"/>
    </source>
</evidence>
<dbReference type="RefSeq" id="WP_118766105.1">
    <property type="nucleotide sequence ID" value="NZ_QWKP01000127.1"/>
</dbReference>
<dbReference type="EMBL" id="QWKP01000127">
    <property type="protein sequence ID" value="RHA43972.1"/>
    <property type="molecule type" value="Genomic_DNA"/>
</dbReference>
<organism evidence="2 3">
    <name type="scientific">Cellulomonas rhizosphaerae</name>
    <dbReference type="NCBI Taxonomy" id="2293719"/>
    <lineage>
        <taxon>Bacteria</taxon>
        <taxon>Bacillati</taxon>
        <taxon>Actinomycetota</taxon>
        <taxon>Actinomycetes</taxon>
        <taxon>Micrococcales</taxon>
        <taxon>Cellulomonadaceae</taxon>
        <taxon>Cellulomonas</taxon>
    </lineage>
</organism>
<feature type="transmembrane region" description="Helical" evidence="1">
    <location>
        <begin position="20"/>
        <end position="41"/>
    </location>
</feature>